<proteinExistence type="predicted"/>
<accession>A0A514EIU7</accession>
<reference evidence="1 2" key="1">
    <citation type="submission" date="2019-03" db="EMBL/GenBank/DDBJ databases">
        <title>Tal1 in Xanthomonas translucens pv. cerealis Contributes to Virulence in Bacterial Leaf Streak of Wheat.</title>
        <authorList>
            <person name="Shah S.M.A."/>
            <person name="Haq F."/>
            <person name="Ma W."/>
            <person name="Xu X."/>
            <person name="Wang S."/>
            <person name="Xu Z."/>
            <person name="Zou L."/>
            <person name="Zhu B."/>
            <person name="Chen G."/>
        </authorList>
    </citation>
    <scope>NUCLEOTIDE SEQUENCE [LARGE SCALE GENOMIC DNA]</scope>
    <source>
        <strain evidence="1 2">01</strain>
    </source>
</reference>
<evidence type="ECO:0000313" key="1">
    <source>
        <dbReference type="EMBL" id="QDI05934.1"/>
    </source>
</evidence>
<dbReference type="AlphaFoldDB" id="A0A514EIU7"/>
<evidence type="ECO:0000313" key="2">
    <source>
        <dbReference type="Proteomes" id="UP000319349"/>
    </source>
</evidence>
<sequence length="176" mass="19549">MRQSLERFPNLTKGAEVHLASDNKPKRTPGLVELTYMPAIGRITLMITKPDAAFGSATTSVVTRIFLELLKEEDVEYAFADVKDRVSSAAIPVTYRTKYATFPHRRCLGWMSYVPKVVTKEQLPLAADIIPAKGGSIIVAVNEPFDLANKEHIKRANQIEMDMNDLGLLAVTDPTF</sequence>
<protein>
    <submittedName>
        <fullName evidence="1">Uncharacterized protein</fullName>
    </submittedName>
</protein>
<keyword evidence="2" id="KW-1185">Reference proteome</keyword>
<dbReference type="EMBL" id="CP038228">
    <property type="protein sequence ID" value="QDI05934.1"/>
    <property type="molecule type" value="Genomic_DNA"/>
</dbReference>
<organism evidence="1 2">
    <name type="scientific">Xanthomonas cerealis pv. cerealis</name>
    <dbReference type="NCBI Taxonomy" id="152263"/>
    <lineage>
        <taxon>Bacteria</taxon>
        <taxon>Pseudomonadati</taxon>
        <taxon>Pseudomonadota</taxon>
        <taxon>Gammaproteobacteria</taxon>
        <taxon>Lysobacterales</taxon>
        <taxon>Lysobacteraceae</taxon>
        <taxon>Xanthomonas</taxon>
        <taxon>Xanthomonas translucens group</taxon>
        <taxon>Xanthomonas cerealis</taxon>
    </lineage>
</organism>
<dbReference type="Proteomes" id="UP000319349">
    <property type="component" value="Chromosome"/>
</dbReference>
<name>A0A514EIU7_9XANT</name>
<gene>
    <name evidence="1" type="ORF">E4A48_15070</name>
</gene>